<organism evidence="2 3">
    <name type="scientific">Zobellia barbeyronii</name>
    <dbReference type="NCBI Taxonomy" id="2748009"/>
    <lineage>
        <taxon>Bacteria</taxon>
        <taxon>Pseudomonadati</taxon>
        <taxon>Bacteroidota</taxon>
        <taxon>Flavobacteriia</taxon>
        <taxon>Flavobacteriales</taxon>
        <taxon>Flavobacteriaceae</taxon>
        <taxon>Zobellia</taxon>
    </lineage>
</organism>
<comment type="caution">
    <text evidence="2">The sequence shown here is derived from an EMBL/GenBank/DDBJ whole genome shotgun (WGS) entry which is preliminary data.</text>
</comment>
<sequence>MDYMISKKDIIYLTHTEVPTSLEGQGVGSALVSKVFQFIADSGMKMAPLCPFVAAYIKRHPEAGKAILAEGYFID</sequence>
<dbReference type="InterPro" id="IPR031165">
    <property type="entry name" value="GNAT_YJDJ"/>
</dbReference>
<evidence type="ECO:0000313" key="3">
    <source>
        <dbReference type="Proteomes" id="UP000740413"/>
    </source>
</evidence>
<dbReference type="Proteomes" id="UP000740413">
    <property type="component" value="Unassembled WGS sequence"/>
</dbReference>
<dbReference type="PROSITE" id="PS51729">
    <property type="entry name" value="GNAT_YJDJ"/>
    <property type="match status" value="1"/>
</dbReference>
<dbReference type="InterPro" id="IPR016181">
    <property type="entry name" value="Acyl_CoA_acyltransferase"/>
</dbReference>
<dbReference type="InterPro" id="IPR045057">
    <property type="entry name" value="Gcn5-rel_NAT"/>
</dbReference>
<dbReference type="EMBL" id="JACATN010000002">
    <property type="protein sequence ID" value="MBT2160790.1"/>
    <property type="molecule type" value="Genomic_DNA"/>
</dbReference>
<feature type="domain" description="N-acetyltransferase" evidence="1">
    <location>
        <begin position="1"/>
        <end position="68"/>
    </location>
</feature>
<proteinExistence type="predicted"/>
<protein>
    <submittedName>
        <fullName evidence="2">N-acetyltransferase</fullName>
    </submittedName>
</protein>
<dbReference type="Gene3D" id="3.40.630.30">
    <property type="match status" value="1"/>
</dbReference>
<dbReference type="Pfam" id="PF14542">
    <property type="entry name" value="Acetyltransf_CG"/>
    <property type="match status" value="1"/>
</dbReference>
<name>A0ABS5WCK0_9FLAO</name>
<keyword evidence="3" id="KW-1185">Reference proteome</keyword>
<evidence type="ECO:0000259" key="1">
    <source>
        <dbReference type="PROSITE" id="PS51729"/>
    </source>
</evidence>
<evidence type="ECO:0000313" key="2">
    <source>
        <dbReference type="EMBL" id="MBT2160790.1"/>
    </source>
</evidence>
<dbReference type="PANTHER" id="PTHR31435:SF10">
    <property type="entry name" value="BSR4717 PROTEIN"/>
    <property type="match status" value="1"/>
</dbReference>
<gene>
    <name evidence="2" type="ORF">HW347_05900</name>
</gene>
<reference evidence="3" key="1">
    <citation type="submission" date="2023-07" db="EMBL/GenBank/DDBJ databases">
        <title>Zobellia barbeyronii sp. nov., a new marine flavobacterium, isolated from green and red algae.</title>
        <authorList>
            <person name="Nedashkovskaya O.I."/>
            <person name="Otstavnykh N."/>
            <person name="Zhukova N."/>
            <person name="Guzev K."/>
            <person name="Chausova V."/>
            <person name="Tekutyeva L."/>
            <person name="Mikhailov V."/>
            <person name="Isaeva M."/>
        </authorList>
    </citation>
    <scope>NUCLEOTIDE SEQUENCE [LARGE SCALE GENOMIC DNA]</scope>
    <source>
        <strain evidence="3">KMM 6746</strain>
    </source>
</reference>
<dbReference type="SUPFAM" id="SSF55729">
    <property type="entry name" value="Acyl-CoA N-acyltransferases (Nat)"/>
    <property type="match status" value="1"/>
</dbReference>
<dbReference type="PANTHER" id="PTHR31435">
    <property type="entry name" value="PROTEIN NATD1"/>
    <property type="match status" value="1"/>
</dbReference>
<accession>A0ABS5WCK0</accession>